<sequence>MFKLYDYQRNLIDQARKQVADGKNVLIVSPPGSGKSVVISEIIRLATTKGGRVLFLVHRKELIEQITGSLTKHGVDLSMVDLLTVGKAKNRLDTLQKPMLIITDESHHSKASTYQAIYDYYSDVTRVGLTATPWRMSGDGYTDTYEVMVEGKSVQWLIENQRLAPCRYYSALSIDTNKLKTRNGEYTNQSIDEAFGKAIYGNIVEEYRKHADGQKAILYAHSLEASKSFSSEFKQAGIQSVHVDSKTPQAKREAIMQAFRDGEIQVLCNVDLISEGFDVPDCTVTILCRPTRSLVLFLQQSMRSMRYQPGKTAIILDCVANWRLHGLPYTPHDWSKYFKGGWKRKKKKNTVQAKECPNCGALWPLAQVICEICQYDFGEQERKAKARIDAVLEEIRQEELNNKRLASHRYGSDPEMNWKIAKAKTKVAGKGRALYKLLFFYVDNQNYQISDEELIRITGASPQNYRIAREWVEKQKRKITTRY</sequence>
<reference evidence="4 5" key="1">
    <citation type="submission" date="2019-12" db="EMBL/GenBank/DDBJ databases">
        <title>Microbes associate with the intestines of laboratory mice.</title>
        <authorList>
            <person name="Navarre W."/>
            <person name="Wong E."/>
        </authorList>
    </citation>
    <scope>NUCLEOTIDE SEQUENCE [LARGE SCALE GENOMIC DNA]</scope>
    <source>
        <strain evidence="4 5">NM51_B2-22</strain>
    </source>
</reference>
<proteinExistence type="predicted"/>
<organism evidence="4 5">
    <name type="scientific">Streptococcus danieliae</name>
    <dbReference type="NCBI Taxonomy" id="747656"/>
    <lineage>
        <taxon>Bacteria</taxon>
        <taxon>Bacillati</taxon>
        <taxon>Bacillota</taxon>
        <taxon>Bacilli</taxon>
        <taxon>Lactobacillales</taxon>
        <taxon>Streptococcaceae</taxon>
        <taxon>Streptococcus</taxon>
    </lineage>
</organism>
<dbReference type="InterPro" id="IPR050742">
    <property type="entry name" value="Helicase_Restrict-Modif_Enz"/>
</dbReference>
<keyword evidence="4" id="KW-0347">Helicase</keyword>
<evidence type="ECO:0000313" key="5">
    <source>
        <dbReference type="Proteomes" id="UP000461595"/>
    </source>
</evidence>
<name>A0A7X3G715_9STRE</name>
<keyword evidence="4" id="KW-0378">Hydrolase</keyword>
<gene>
    <name evidence="4" type="ORF">E5983_00685</name>
</gene>
<dbReference type="RefSeq" id="WP_160332023.1">
    <property type="nucleotide sequence ID" value="NZ_WSRS01000003.1"/>
</dbReference>
<keyword evidence="1" id="KW-0742">SOS response</keyword>
<evidence type="ECO:0000256" key="1">
    <source>
        <dbReference type="ARBA" id="ARBA00023236"/>
    </source>
</evidence>
<dbReference type="GO" id="GO:0016787">
    <property type="term" value="F:hydrolase activity"/>
    <property type="evidence" value="ECO:0007669"/>
    <property type="project" value="InterPro"/>
</dbReference>
<dbReference type="SMART" id="SM00490">
    <property type="entry name" value="HELICc"/>
    <property type="match status" value="1"/>
</dbReference>
<dbReference type="Pfam" id="PF04851">
    <property type="entry name" value="ResIII"/>
    <property type="match status" value="2"/>
</dbReference>
<dbReference type="GO" id="GO:0003677">
    <property type="term" value="F:DNA binding"/>
    <property type="evidence" value="ECO:0007669"/>
    <property type="project" value="InterPro"/>
</dbReference>
<dbReference type="GO" id="GO:0009432">
    <property type="term" value="P:SOS response"/>
    <property type="evidence" value="ECO:0007669"/>
    <property type="project" value="UniProtKB-KW"/>
</dbReference>
<dbReference type="Proteomes" id="UP000461595">
    <property type="component" value="Unassembled WGS sequence"/>
</dbReference>
<dbReference type="InterPro" id="IPR001650">
    <property type="entry name" value="Helicase_C-like"/>
</dbReference>
<dbReference type="AlphaFoldDB" id="A0A7X3G715"/>
<dbReference type="SMART" id="SM00487">
    <property type="entry name" value="DEXDc"/>
    <property type="match status" value="1"/>
</dbReference>
<feature type="domain" description="Helicase ATP-binding" evidence="2">
    <location>
        <begin position="16"/>
        <end position="133"/>
    </location>
</feature>
<protein>
    <submittedName>
        <fullName evidence="4">DEAD/DEAH box helicase</fullName>
    </submittedName>
</protein>
<dbReference type="InterPro" id="IPR006935">
    <property type="entry name" value="Helicase/UvrB_N"/>
</dbReference>
<keyword evidence="4" id="KW-0547">Nucleotide-binding</keyword>
<dbReference type="PROSITE" id="PS51194">
    <property type="entry name" value="HELICASE_CTER"/>
    <property type="match status" value="1"/>
</dbReference>
<evidence type="ECO:0000259" key="2">
    <source>
        <dbReference type="PROSITE" id="PS51192"/>
    </source>
</evidence>
<dbReference type="PROSITE" id="PS51192">
    <property type="entry name" value="HELICASE_ATP_BIND_1"/>
    <property type="match status" value="1"/>
</dbReference>
<dbReference type="Pfam" id="PF00271">
    <property type="entry name" value="Helicase_C"/>
    <property type="match status" value="1"/>
</dbReference>
<dbReference type="OrthoDB" id="9802848at2"/>
<dbReference type="InterPro" id="IPR027417">
    <property type="entry name" value="P-loop_NTPase"/>
</dbReference>
<evidence type="ECO:0000259" key="3">
    <source>
        <dbReference type="PROSITE" id="PS51194"/>
    </source>
</evidence>
<dbReference type="GO" id="GO:0005524">
    <property type="term" value="F:ATP binding"/>
    <property type="evidence" value="ECO:0007669"/>
    <property type="project" value="InterPro"/>
</dbReference>
<feature type="domain" description="Helicase C-terminal" evidence="3">
    <location>
        <begin position="202"/>
        <end position="355"/>
    </location>
</feature>
<dbReference type="GO" id="GO:0005829">
    <property type="term" value="C:cytosol"/>
    <property type="evidence" value="ECO:0007669"/>
    <property type="project" value="TreeGrafter"/>
</dbReference>
<dbReference type="InterPro" id="IPR014001">
    <property type="entry name" value="Helicase_ATP-bd"/>
</dbReference>
<keyword evidence="4" id="KW-0067">ATP-binding</keyword>
<dbReference type="PANTHER" id="PTHR47396">
    <property type="entry name" value="TYPE I RESTRICTION ENZYME ECOKI R PROTEIN"/>
    <property type="match status" value="1"/>
</dbReference>
<evidence type="ECO:0000313" key="4">
    <source>
        <dbReference type="EMBL" id="MVX58190.1"/>
    </source>
</evidence>
<accession>A0A7X3G715</accession>
<keyword evidence="1" id="KW-0227">DNA damage</keyword>
<comment type="caution">
    <text evidence="4">The sequence shown here is derived from an EMBL/GenBank/DDBJ whole genome shotgun (WGS) entry which is preliminary data.</text>
</comment>
<dbReference type="GO" id="GO:0004386">
    <property type="term" value="F:helicase activity"/>
    <property type="evidence" value="ECO:0007669"/>
    <property type="project" value="UniProtKB-KW"/>
</dbReference>
<dbReference type="Gene3D" id="3.40.50.300">
    <property type="entry name" value="P-loop containing nucleotide triphosphate hydrolases"/>
    <property type="match status" value="2"/>
</dbReference>
<dbReference type="SUPFAM" id="SSF52540">
    <property type="entry name" value="P-loop containing nucleoside triphosphate hydrolases"/>
    <property type="match status" value="2"/>
</dbReference>
<dbReference type="PANTHER" id="PTHR47396:SF1">
    <property type="entry name" value="ATP-DEPENDENT HELICASE IRC3-RELATED"/>
    <property type="match status" value="1"/>
</dbReference>
<dbReference type="EMBL" id="WSRS01000003">
    <property type="protein sequence ID" value="MVX58190.1"/>
    <property type="molecule type" value="Genomic_DNA"/>
</dbReference>